<dbReference type="AlphaFoldDB" id="A0AAV9NDL8"/>
<organism evidence="3 4">
    <name type="scientific">Exophiala bonariae</name>
    <dbReference type="NCBI Taxonomy" id="1690606"/>
    <lineage>
        <taxon>Eukaryota</taxon>
        <taxon>Fungi</taxon>
        <taxon>Dikarya</taxon>
        <taxon>Ascomycota</taxon>
        <taxon>Pezizomycotina</taxon>
        <taxon>Eurotiomycetes</taxon>
        <taxon>Chaetothyriomycetidae</taxon>
        <taxon>Chaetothyriales</taxon>
        <taxon>Herpotrichiellaceae</taxon>
        <taxon>Exophiala</taxon>
    </lineage>
</organism>
<dbReference type="GeneID" id="89981175"/>
<evidence type="ECO:0000313" key="3">
    <source>
        <dbReference type="EMBL" id="KAK5055289.1"/>
    </source>
</evidence>
<dbReference type="EMBL" id="JAVRRD010000009">
    <property type="protein sequence ID" value="KAK5055289.1"/>
    <property type="molecule type" value="Genomic_DNA"/>
</dbReference>
<feature type="region of interest" description="Disordered" evidence="1">
    <location>
        <begin position="129"/>
        <end position="184"/>
    </location>
</feature>
<name>A0AAV9NDL8_9EURO</name>
<reference evidence="3 4" key="1">
    <citation type="submission" date="2023-08" db="EMBL/GenBank/DDBJ databases">
        <title>Black Yeasts Isolated from many extreme environments.</title>
        <authorList>
            <person name="Coleine C."/>
            <person name="Stajich J.E."/>
            <person name="Selbmann L."/>
        </authorList>
    </citation>
    <scope>NUCLEOTIDE SEQUENCE [LARGE SCALE GENOMIC DNA]</scope>
    <source>
        <strain evidence="3 4">CCFEE 5792</strain>
    </source>
</reference>
<protein>
    <submittedName>
        <fullName evidence="3">Uncharacterized protein</fullName>
    </submittedName>
</protein>
<sequence>MKRYAIVGTPTPGDGWSSYFDSWRTEDTQVPTYSEPVIVDDESHPDLSDLRFNMDMEVDWTMDMQSPYVGAAMHSNGHNLNLNGKTRLNVAHPDHQRHGLQRHDVDAWQRPWLVQPNDDVLGPLHQIQIGAGVPGSTDPRRGRGTGTGTGKHAYDARSQAQVPAQVQAQGQNQAPANTHPHSGLGVRRALKVKVSNCPHHCPPFASLFPVHGITAPHGFLVLLFPALPALYLVSGFHFRQTWSSLQLNTDACGVSESLKLQKKNRVPSNYTLDQQPLTVTGIACSGLIQLHLRTS</sequence>
<evidence type="ECO:0000256" key="1">
    <source>
        <dbReference type="SAM" id="MobiDB-lite"/>
    </source>
</evidence>
<comment type="caution">
    <text evidence="3">The sequence shown here is derived from an EMBL/GenBank/DDBJ whole genome shotgun (WGS) entry which is preliminary data.</text>
</comment>
<accession>A0AAV9NDL8</accession>
<gene>
    <name evidence="3" type="ORF">LTR84_013039</name>
</gene>
<keyword evidence="2" id="KW-0812">Transmembrane</keyword>
<keyword evidence="4" id="KW-1185">Reference proteome</keyword>
<keyword evidence="2" id="KW-0472">Membrane</keyword>
<evidence type="ECO:0000313" key="4">
    <source>
        <dbReference type="Proteomes" id="UP001358417"/>
    </source>
</evidence>
<dbReference type="RefSeq" id="XP_064707720.1">
    <property type="nucleotide sequence ID" value="XM_064856544.1"/>
</dbReference>
<dbReference type="Proteomes" id="UP001358417">
    <property type="component" value="Unassembled WGS sequence"/>
</dbReference>
<feature type="compositionally biased region" description="Low complexity" evidence="1">
    <location>
        <begin position="159"/>
        <end position="177"/>
    </location>
</feature>
<evidence type="ECO:0000256" key="2">
    <source>
        <dbReference type="SAM" id="Phobius"/>
    </source>
</evidence>
<keyword evidence="2" id="KW-1133">Transmembrane helix</keyword>
<feature type="transmembrane region" description="Helical" evidence="2">
    <location>
        <begin position="218"/>
        <end position="238"/>
    </location>
</feature>
<proteinExistence type="predicted"/>